<gene>
    <name evidence="1" type="ORF">K9S39_11220</name>
</gene>
<protein>
    <submittedName>
        <fullName evidence="1">Uncharacterized protein</fullName>
    </submittedName>
</protein>
<evidence type="ECO:0000313" key="2">
    <source>
        <dbReference type="Proteomes" id="UP000830115"/>
    </source>
</evidence>
<evidence type="ECO:0000313" key="1">
    <source>
        <dbReference type="EMBL" id="UQA92336.1"/>
    </source>
</evidence>
<dbReference type="RefSeq" id="WP_248863199.1">
    <property type="nucleotide sequence ID" value="NZ_CP086322.1"/>
</dbReference>
<keyword evidence="2" id="KW-1185">Reference proteome</keyword>
<name>A0ABY4M7V1_9ACTN</name>
<dbReference type="EMBL" id="CP086322">
    <property type="protein sequence ID" value="UQA92336.1"/>
    <property type="molecule type" value="Genomic_DNA"/>
</dbReference>
<accession>A0ABY4M7V1</accession>
<proteinExistence type="predicted"/>
<dbReference type="Proteomes" id="UP000830115">
    <property type="component" value="Chromosome"/>
</dbReference>
<organism evidence="1 2">
    <name type="scientific">Streptomyces halobius</name>
    <dbReference type="NCBI Taxonomy" id="2879846"/>
    <lineage>
        <taxon>Bacteria</taxon>
        <taxon>Bacillati</taxon>
        <taxon>Actinomycetota</taxon>
        <taxon>Actinomycetes</taxon>
        <taxon>Kitasatosporales</taxon>
        <taxon>Streptomycetaceae</taxon>
        <taxon>Streptomyces</taxon>
    </lineage>
</organism>
<reference evidence="1" key="1">
    <citation type="submission" date="2021-10" db="EMBL/GenBank/DDBJ databases">
        <title>Streptomyces nigrumlapis sp.nov.,an antimicrobial producing actinobacterium isolated from Black Gobi rocks.</title>
        <authorList>
            <person name="Wen Y."/>
            <person name="Zhang W."/>
            <person name="Liu X.G."/>
        </authorList>
    </citation>
    <scope>NUCLEOTIDE SEQUENCE</scope>
    <source>
        <strain evidence="1">ST13-2-2</strain>
    </source>
</reference>
<sequence>MDQACPCLSLPLSLARDRPGLGKGAAGRSSRRRCRVEQGLGDVLPQGRVADGVDLAPGGVGDLFGLEFSDVGGGVEGKAEIEVLVGGLVLGGVGVNGVDVDVAAGSRRAA</sequence>